<feature type="chain" id="PRO_5017003636" evidence="1">
    <location>
        <begin position="19"/>
        <end position="111"/>
    </location>
</feature>
<proteinExistence type="predicted"/>
<organism evidence="2 3">
    <name type="scientific">Myroides odoratus</name>
    <name type="common">Flavobacterium odoratum</name>
    <dbReference type="NCBI Taxonomy" id="256"/>
    <lineage>
        <taxon>Bacteria</taxon>
        <taxon>Pseudomonadati</taxon>
        <taxon>Bacteroidota</taxon>
        <taxon>Flavobacteriia</taxon>
        <taxon>Flavobacteriales</taxon>
        <taxon>Flavobacteriaceae</taxon>
        <taxon>Myroides</taxon>
    </lineage>
</organism>
<sequence>MKKFLLGFALTLSMGAFAQNQEVPWMGKLINDFVPECYLIADSNDDYNHIILGGSMEYDFWVTDMFFFNKTNAEVEEWMQDYICTNHRFPNFAEVSKGRPIFKVYKPILNN</sequence>
<evidence type="ECO:0000256" key="1">
    <source>
        <dbReference type="SAM" id="SignalP"/>
    </source>
</evidence>
<accession>A0A378RQX0</accession>
<dbReference type="AlphaFoldDB" id="A0A378RQX0"/>
<reference evidence="2 3" key="1">
    <citation type="submission" date="2018-06" db="EMBL/GenBank/DDBJ databases">
        <authorList>
            <consortium name="Pathogen Informatics"/>
            <person name="Doyle S."/>
        </authorList>
    </citation>
    <scope>NUCLEOTIDE SEQUENCE [LARGE SCALE GENOMIC DNA]</scope>
    <source>
        <strain evidence="2 3">NCTC11179</strain>
    </source>
</reference>
<dbReference type="RefSeq" id="WP_115091482.1">
    <property type="nucleotide sequence ID" value="NZ_CP068107.1"/>
</dbReference>
<keyword evidence="3" id="KW-1185">Reference proteome</keyword>
<dbReference type="EMBL" id="UGQL01000001">
    <property type="protein sequence ID" value="STZ28567.1"/>
    <property type="molecule type" value="Genomic_DNA"/>
</dbReference>
<keyword evidence="1" id="KW-0732">Signal</keyword>
<protein>
    <submittedName>
        <fullName evidence="2">Uncharacterized protein</fullName>
    </submittedName>
</protein>
<feature type="signal peptide" evidence="1">
    <location>
        <begin position="1"/>
        <end position="18"/>
    </location>
</feature>
<evidence type="ECO:0000313" key="3">
    <source>
        <dbReference type="Proteomes" id="UP000255024"/>
    </source>
</evidence>
<dbReference type="Proteomes" id="UP000255024">
    <property type="component" value="Unassembled WGS sequence"/>
</dbReference>
<name>A0A378RQX0_MYROD</name>
<gene>
    <name evidence="2" type="ORF">NCTC11179_02118</name>
</gene>
<evidence type="ECO:0000313" key="2">
    <source>
        <dbReference type="EMBL" id="STZ28567.1"/>
    </source>
</evidence>